<evidence type="ECO:0000256" key="8">
    <source>
        <dbReference type="SAM" id="MobiDB-lite"/>
    </source>
</evidence>
<evidence type="ECO:0000313" key="11">
    <source>
        <dbReference type="Proteomes" id="UP001373714"/>
    </source>
</evidence>
<keyword evidence="6" id="KW-0539">Nucleus</keyword>
<dbReference type="PANTHER" id="PTHR23236">
    <property type="entry name" value="EUKARYOTIC TRANSLATION INITIATION FACTOR 4B/4H"/>
    <property type="match status" value="1"/>
</dbReference>
<gene>
    <name evidence="10" type="primary">NOP12</name>
    <name evidence="10" type="ORF">TWF730_002307</name>
</gene>
<feature type="compositionally biased region" description="Acidic residues" evidence="8">
    <location>
        <begin position="103"/>
        <end position="114"/>
    </location>
</feature>
<feature type="domain" description="RRM" evidence="9">
    <location>
        <begin position="378"/>
        <end position="460"/>
    </location>
</feature>
<dbReference type="InterPro" id="IPR012677">
    <property type="entry name" value="Nucleotide-bd_a/b_plait_sf"/>
</dbReference>
<dbReference type="SUPFAM" id="SSF54928">
    <property type="entry name" value="RNA-binding domain, RBD"/>
    <property type="match status" value="2"/>
</dbReference>
<evidence type="ECO:0000256" key="3">
    <source>
        <dbReference type="ARBA" id="ARBA00007077"/>
    </source>
</evidence>
<accession>A0AAV9U9N4</accession>
<dbReference type="EMBL" id="JAVHNS010000012">
    <property type="protein sequence ID" value="KAK6338235.1"/>
    <property type="molecule type" value="Genomic_DNA"/>
</dbReference>
<dbReference type="Proteomes" id="UP001373714">
    <property type="component" value="Unassembled WGS sequence"/>
</dbReference>
<evidence type="ECO:0000256" key="5">
    <source>
        <dbReference type="ARBA" id="ARBA00022884"/>
    </source>
</evidence>
<name>A0AAV9U9N4_9PEZI</name>
<evidence type="ECO:0000256" key="2">
    <source>
        <dbReference type="ARBA" id="ARBA00004604"/>
    </source>
</evidence>
<dbReference type="InterPro" id="IPR035979">
    <property type="entry name" value="RBD_domain_sf"/>
</dbReference>
<feature type="compositionally biased region" description="Basic and acidic residues" evidence="8">
    <location>
        <begin position="167"/>
        <end position="183"/>
    </location>
</feature>
<feature type="compositionally biased region" description="Basic and acidic residues" evidence="8">
    <location>
        <begin position="148"/>
        <end position="160"/>
    </location>
</feature>
<evidence type="ECO:0000256" key="1">
    <source>
        <dbReference type="ARBA" id="ARBA00002475"/>
    </source>
</evidence>
<dbReference type="PROSITE" id="PS50102">
    <property type="entry name" value="RRM"/>
    <property type="match status" value="2"/>
</dbReference>
<comment type="similarity">
    <text evidence="3">Belongs to the RRM RBM34 family.</text>
</comment>
<proteinExistence type="inferred from homology"/>
<dbReference type="SMART" id="SM00360">
    <property type="entry name" value="RRM"/>
    <property type="match status" value="2"/>
</dbReference>
<keyword evidence="5 7" id="KW-0694">RNA-binding</keyword>
<feature type="region of interest" description="Disordered" evidence="8">
    <location>
        <begin position="86"/>
        <end position="266"/>
    </location>
</feature>
<keyword evidence="11" id="KW-1185">Reference proteome</keyword>
<dbReference type="Pfam" id="PF00076">
    <property type="entry name" value="RRM_1"/>
    <property type="match status" value="1"/>
</dbReference>
<feature type="domain" description="RRM" evidence="9">
    <location>
        <begin position="272"/>
        <end position="370"/>
    </location>
</feature>
<dbReference type="InterPro" id="IPR000504">
    <property type="entry name" value="RRM_dom"/>
</dbReference>
<feature type="compositionally biased region" description="Basic residues" evidence="8">
    <location>
        <begin position="538"/>
        <end position="561"/>
    </location>
</feature>
<dbReference type="PANTHER" id="PTHR23236:SF25">
    <property type="entry name" value="RNA-BINDING PROTEIN 34"/>
    <property type="match status" value="1"/>
</dbReference>
<feature type="region of interest" description="Disordered" evidence="8">
    <location>
        <begin position="459"/>
        <end position="499"/>
    </location>
</feature>
<organism evidence="10 11">
    <name type="scientific">Orbilia blumenaviensis</name>
    <dbReference type="NCBI Taxonomy" id="1796055"/>
    <lineage>
        <taxon>Eukaryota</taxon>
        <taxon>Fungi</taxon>
        <taxon>Dikarya</taxon>
        <taxon>Ascomycota</taxon>
        <taxon>Pezizomycotina</taxon>
        <taxon>Orbiliomycetes</taxon>
        <taxon>Orbiliales</taxon>
        <taxon>Orbiliaceae</taxon>
        <taxon>Orbilia</taxon>
    </lineage>
</organism>
<evidence type="ECO:0000256" key="7">
    <source>
        <dbReference type="PROSITE-ProRule" id="PRU00176"/>
    </source>
</evidence>
<comment type="subcellular location">
    <subcellularLocation>
        <location evidence="2">Nucleus</location>
        <location evidence="2">Nucleolus</location>
    </subcellularLocation>
</comment>
<feature type="compositionally biased region" description="Basic and acidic residues" evidence="8">
    <location>
        <begin position="247"/>
        <end position="266"/>
    </location>
</feature>
<evidence type="ECO:0000313" key="10">
    <source>
        <dbReference type="EMBL" id="KAK6338235.1"/>
    </source>
</evidence>
<comment type="caution">
    <text evidence="10">The sequence shown here is derived from an EMBL/GenBank/DDBJ whole genome shotgun (WGS) entry which is preliminary data.</text>
</comment>
<dbReference type="GO" id="GO:0005730">
    <property type="term" value="C:nucleolus"/>
    <property type="evidence" value="ECO:0007669"/>
    <property type="project" value="UniProtKB-SubCell"/>
</dbReference>
<feature type="region of interest" description="Disordered" evidence="8">
    <location>
        <begin position="528"/>
        <end position="561"/>
    </location>
</feature>
<comment type="function">
    <text evidence="1">Involved in pre-25S rRNA processing.</text>
</comment>
<dbReference type="AlphaFoldDB" id="A0AAV9U9N4"/>
<feature type="compositionally biased region" description="Acidic residues" evidence="8">
    <location>
        <begin position="184"/>
        <end position="193"/>
    </location>
</feature>
<feature type="compositionally biased region" description="Acidic residues" evidence="8">
    <location>
        <begin position="208"/>
        <end position="246"/>
    </location>
</feature>
<sequence>MSKKSKVAEGESIDSTREDIKVKKDKKDKENKSDKKKEKESKSSPRRTEKSAPKSLFDAPVQTVDDSLASLFSANAGPVKIAVINSRRLNIRRKEHGTAENASEGDEESEEEIPLEIANALAAREGALNKDKKKKRKRATEPEIEDIYMDKLRDEEPEARKKQKKVATKEVKEPKKAKAVEDVDKGEDEEMVDTDDKGDGAETKSNSEGEDDDASDDNEEGQEDNDEQESDEEESGSEEGEDDAREGDEPQERIRHETEGDLQNRELEKANCTVFVGNLPSTIITDKTQHKTLQSAFKAHGVVSSIRFRSIAFSDQIPRKAAFITKALHVDQTTVNAYVVFKTPEAARSSLKLNGTVVLNHHIRVDSVAHPAKNDSRKCVFVGNLDFEAAEESLWRHFATCGKVENVRLVRDAKTNVGKGFAYVQFADEVDVEKALLLNDKVMEAEKGKKRKLRVTRAKNMRKKAVPDSAPGAARSAKKNGVYVPKADPRQSGAAGRAGKLFGKAGGAKMKKMEDTGVYEGIRAVPGMDVGLRTGGSGKKKGGVRARKTARSAAWKKKPAK</sequence>
<feature type="region of interest" description="Disordered" evidence="8">
    <location>
        <begin position="1"/>
        <end position="60"/>
    </location>
</feature>
<dbReference type="GO" id="GO:0019843">
    <property type="term" value="F:rRNA binding"/>
    <property type="evidence" value="ECO:0007669"/>
    <property type="project" value="TreeGrafter"/>
</dbReference>
<protein>
    <recommendedName>
        <fullName evidence="4">Nucleolar protein 12</fullName>
    </recommendedName>
</protein>
<feature type="compositionally biased region" description="Basic and acidic residues" evidence="8">
    <location>
        <begin position="1"/>
        <end position="52"/>
    </location>
</feature>
<evidence type="ECO:0000256" key="4">
    <source>
        <dbReference type="ARBA" id="ARBA00015520"/>
    </source>
</evidence>
<evidence type="ECO:0000256" key="6">
    <source>
        <dbReference type="ARBA" id="ARBA00023242"/>
    </source>
</evidence>
<reference evidence="10 11" key="1">
    <citation type="submission" date="2019-10" db="EMBL/GenBank/DDBJ databases">
        <authorList>
            <person name="Palmer J.M."/>
        </authorList>
    </citation>
    <scope>NUCLEOTIDE SEQUENCE [LARGE SCALE GENOMIC DNA]</scope>
    <source>
        <strain evidence="10 11">TWF730</strain>
    </source>
</reference>
<dbReference type="Gene3D" id="3.30.70.330">
    <property type="match status" value="2"/>
</dbReference>
<feature type="compositionally biased region" description="Basic and acidic residues" evidence="8">
    <location>
        <begin position="194"/>
        <end position="207"/>
    </location>
</feature>
<dbReference type="GO" id="GO:0000463">
    <property type="term" value="P:maturation of LSU-rRNA from tricistronic rRNA transcript (SSU-rRNA, 5.8S rRNA, LSU-rRNA)"/>
    <property type="evidence" value="ECO:0007669"/>
    <property type="project" value="TreeGrafter"/>
</dbReference>
<evidence type="ECO:0000259" key="9">
    <source>
        <dbReference type="PROSITE" id="PS50102"/>
    </source>
</evidence>